<reference evidence="1" key="1">
    <citation type="submission" date="2020-04" db="EMBL/GenBank/DDBJ databases">
        <authorList>
            <person name="Chiriac C."/>
            <person name="Salcher M."/>
            <person name="Ghai R."/>
            <person name="Kavagutti S V."/>
        </authorList>
    </citation>
    <scope>NUCLEOTIDE SEQUENCE</scope>
</reference>
<name>A0A6J5MIP5_9CAUD</name>
<dbReference type="EMBL" id="LR796423">
    <property type="protein sequence ID" value="CAB4143509.1"/>
    <property type="molecule type" value="Genomic_DNA"/>
</dbReference>
<gene>
    <name evidence="1" type="ORF">UFOVP447_165</name>
</gene>
<accession>A0A6J5MIP5</accession>
<protein>
    <submittedName>
        <fullName evidence="1">Uncharacterized protein</fullName>
    </submittedName>
</protein>
<evidence type="ECO:0000313" key="1">
    <source>
        <dbReference type="EMBL" id="CAB4143509.1"/>
    </source>
</evidence>
<sequence>MKHKAIVKTIEGLDDLYIDLPGSAFDAMGWNANTKLIWDVTDEGYVVMRAAKHDTEPGIPVEFVHFLESDNKNDSSN</sequence>
<proteinExistence type="predicted"/>
<organism evidence="1">
    <name type="scientific">uncultured Caudovirales phage</name>
    <dbReference type="NCBI Taxonomy" id="2100421"/>
    <lineage>
        <taxon>Viruses</taxon>
        <taxon>Duplodnaviria</taxon>
        <taxon>Heunggongvirae</taxon>
        <taxon>Uroviricota</taxon>
        <taxon>Caudoviricetes</taxon>
        <taxon>Peduoviridae</taxon>
        <taxon>Maltschvirus</taxon>
        <taxon>Maltschvirus maltsch</taxon>
    </lineage>
</organism>